<evidence type="ECO:0000313" key="3">
    <source>
        <dbReference type="Proteomes" id="UP001215598"/>
    </source>
</evidence>
<dbReference type="EMBL" id="JARKIB010000062">
    <property type="protein sequence ID" value="KAJ7751387.1"/>
    <property type="molecule type" value="Genomic_DNA"/>
</dbReference>
<feature type="region of interest" description="Disordered" evidence="1">
    <location>
        <begin position="227"/>
        <end position="260"/>
    </location>
</feature>
<name>A0AAD7N9F1_9AGAR</name>
<sequence>MSSSDLRVPTHLRLFPVSRARSTAVSFANHADAQYPYHREIEASKPHPGHRCPRVRKLDIAVLASTTMRRTAYLQIRPCDPMRVLASTYIFVGDVQRCSSPACARACPIAPVIVFPRHPVDASTHAAALIRSRRVPLVYALPYTVYGRELGDLYVQRARTARADPYSRSHRIRYGLAGREEGEGPPSNPVCAVRFFIRADAVRLWAAAARMRVLQLPTTSVRRLAAPSASPDLNHPLPCPPRSAHADNSPLKSISTPRGQGKWKTYVSRSCSSTSHTLSAYPTTLAVHLARLARVPHAAPRAPISTSPAPHSPVDPRPSLSTLPHLPLAACAETRSHDREGGEGRDDGRLAVLMLVRVPPTAVFHPPMFSTSRHPRTRCPRPRTSRPTPHATRTSTPRALPAPTSHRISAPLRLTAILYSSLPSRLAQISPRLPLRMSDIGNRPNLTPCRSPVSLAHQPSHFP</sequence>
<gene>
    <name evidence="2" type="ORF">B0H16DRAFT_1840632</name>
</gene>
<keyword evidence="3" id="KW-1185">Reference proteome</keyword>
<feature type="compositionally biased region" description="Basic residues" evidence="1">
    <location>
        <begin position="373"/>
        <end position="384"/>
    </location>
</feature>
<accession>A0AAD7N9F1</accession>
<feature type="region of interest" description="Disordered" evidence="1">
    <location>
        <begin position="444"/>
        <end position="463"/>
    </location>
</feature>
<evidence type="ECO:0000313" key="2">
    <source>
        <dbReference type="EMBL" id="KAJ7751387.1"/>
    </source>
</evidence>
<organism evidence="2 3">
    <name type="scientific">Mycena metata</name>
    <dbReference type="NCBI Taxonomy" id="1033252"/>
    <lineage>
        <taxon>Eukaryota</taxon>
        <taxon>Fungi</taxon>
        <taxon>Dikarya</taxon>
        <taxon>Basidiomycota</taxon>
        <taxon>Agaricomycotina</taxon>
        <taxon>Agaricomycetes</taxon>
        <taxon>Agaricomycetidae</taxon>
        <taxon>Agaricales</taxon>
        <taxon>Marasmiineae</taxon>
        <taxon>Mycenaceae</taxon>
        <taxon>Mycena</taxon>
    </lineage>
</organism>
<dbReference type="Proteomes" id="UP001215598">
    <property type="component" value="Unassembled WGS sequence"/>
</dbReference>
<proteinExistence type="predicted"/>
<comment type="caution">
    <text evidence="2">The sequence shown here is derived from an EMBL/GenBank/DDBJ whole genome shotgun (WGS) entry which is preliminary data.</text>
</comment>
<feature type="compositionally biased region" description="Low complexity" evidence="1">
    <location>
        <begin position="385"/>
        <end position="399"/>
    </location>
</feature>
<reference evidence="2" key="1">
    <citation type="submission" date="2023-03" db="EMBL/GenBank/DDBJ databases">
        <title>Massive genome expansion in bonnet fungi (Mycena s.s.) driven by repeated elements and novel gene families across ecological guilds.</title>
        <authorList>
            <consortium name="Lawrence Berkeley National Laboratory"/>
            <person name="Harder C.B."/>
            <person name="Miyauchi S."/>
            <person name="Viragh M."/>
            <person name="Kuo A."/>
            <person name="Thoen E."/>
            <person name="Andreopoulos B."/>
            <person name="Lu D."/>
            <person name="Skrede I."/>
            <person name="Drula E."/>
            <person name="Henrissat B."/>
            <person name="Morin E."/>
            <person name="Kohler A."/>
            <person name="Barry K."/>
            <person name="LaButti K."/>
            <person name="Morin E."/>
            <person name="Salamov A."/>
            <person name="Lipzen A."/>
            <person name="Mereny Z."/>
            <person name="Hegedus B."/>
            <person name="Baldrian P."/>
            <person name="Stursova M."/>
            <person name="Weitz H."/>
            <person name="Taylor A."/>
            <person name="Grigoriev I.V."/>
            <person name="Nagy L.G."/>
            <person name="Martin F."/>
            <person name="Kauserud H."/>
        </authorList>
    </citation>
    <scope>NUCLEOTIDE SEQUENCE</scope>
    <source>
        <strain evidence="2">CBHHK182m</strain>
    </source>
</reference>
<feature type="region of interest" description="Disordered" evidence="1">
    <location>
        <begin position="365"/>
        <end position="407"/>
    </location>
</feature>
<protein>
    <submittedName>
        <fullName evidence="2">Uncharacterized protein</fullName>
    </submittedName>
</protein>
<dbReference type="AlphaFoldDB" id="A0AAD7N9F1"/>
<evidence type="ECO:0000256" key="1">
    <source>
        <dbReference type="SAM" id="MobiDB-lite"/>
    </source>
</evidence>
<feature type="region of interest" description="Disordered" evidence="1">
    <location>
        <begin position="298"/>
        <end position="318"/>
    </location>
</feature>